<dbReference type="Proteomes" id="UP000252139">
    <property type="component" value="Unassembled WGS sequence"/>
</dbReference>
<protein>
    <submittedName>
        <fullName evidence="1">Uncharacterized protein</fullName>
    </submittedName>
</protein>
<dbReference type="GO" id="GO:0006914">
    <property type="term" value="P:autophagy"/>
    <property type="evidence" value="ECO:0007669"/>
    <property type="project" value="TreeGrafter"/>
</dbReference>
<evidence type="ECO:0000313" key="1">
    <source>
        <dbReference type="EMBL" id="RCI00931.1"/>
    </source>
</evidence>
<dbReference type="PANTHER" id="PTHR31855:SF2">
    <property type="entry name" value="GUANINE NUCLEOTIDE EXCHANGE FACTOR C9ORF72"/>
    <property type="match status" value="1"/>
</dbReference>
<dbReference type="Pfam" id="PF15019">
    <property type="entry name" value="C9orf72-like"/>
    <property type="match status" value="1"/>
</dbReference>
<dbReference type="GO" id="GO:0005085">
    <property type="term" value="F:guanyl-nucleotide exchange factor activity"/>
    <property type="evidence" value="ECO:0007669"/>
    <property type="project" value="InterPro"/>
</dbReference>
<dbReference type="GO" id="GO:0005768">
    <property type="term" value="C:endosome"/>
    <property type="evidence" value="ECO:0007669"/>
    <property type="project" value="TreeGrafter"/>
</dbReference>
<dbReference type="EMBL" id="PJQL01000033">
    <property type="protein sequence ID" value="RCI00931.1"/>
    <property type="molecule type" value="Genomic_DNA"/>
</dbReference>
<dbReference type="GO" id="GO:0005776">
    <property type="term" value="C:autophagosome"/>
    <property type="evidence" value="ECO:0007669"/>
    <property type="project" value="TreeGrafter"/>
</dbReference>
<keyword evidence="2" id="KW-1185">Reference proteome</keyword>
<dbReference type="PANTHER" id="PTHR31855">
    <property type="entry name" value="GUANINE NUCLEOTIDE EXCHANGE C9ORF72"/>
    <property type="match status" value="1"/>
</dbReference>
<comment type="caution">
    <text evidence="1">The sequence shown here is derived from an EMBL/GenBank/DDBJ whole genome shotgun (WGS) entry which is preliminary data.</text>
</comment>
<sequence length="361" mass="41973">MCTAFLFEDPTVRSLFAIVLVVPTRYQKNFSQYFQLLKDRVPIQLVQPLIHLRKMQKRESVAWSTVLDYFTVNWLIPFVTSIMDLESVSLPMDCIKTSNTMLDNESKQMLDSPFFAKIITSHLQTFGSTVLIGNSLTSMNMMINTLALFLSAKERNRSSHARKHHHYMPDLYLQGVLAKDLEEMNLRIELAILDSNLPTTLVDMSRLVVKRTPLYKEYHQLRSNYHTALFAKLQHGFIQRNIKTQMNDWNKRSQVFEISNSIAPMVQSLLEEVRKIPAWLREAYIKQWKKSLIKRALAMIRFIEDEMHTSLQHQKPREDLISSVMNALSLYHMADFIIILTQAEKLKPGTADVLNSQIPLK</sequence>
<dbReference type="InterPro" id="IPR027819">
    <property type="entry name" value="C9orf72"/>
</dbReference>
<dbReference type="AlphaFoldDB" id="A0A367KFK9"/>
<proteinExistence type="predicted"/>
<organism evidence="1 2">
    <name type="scientific">Rhizopus azygosporus</name>
    <name type="common">Rhizopus microsporus var. azygosporus</name>
    <dbReference type="NCBI Taxonomy" id="86630"/>
    <lineage>
        <taxon>Eukaryota</taxon>
        <taxon>Fungi</taxon>
        <taxon>Fungi incertae sedis</taxon>
        <taxon>Mucoromycota</taxon>
        <taxon>Mucoromycotina</taxon>
        <taxon>Mucoromycetes</taxon>
        <taxon>Mucorales</taxon>
        <taxon>Mucorineae</taxon>
        <taxon>Rhizopodaceae</taxon>
        <taxon>Rhizopus</taxon>
    </lineage>
</organism>
<name>A0A367KFK9_RHIAZ</name>
<evidence type="ECO:0000313" key="2">
    <source>
        <dbReference type="Proteomes" id="UP000252139"/>
    </source>
</evidence>
<reference evidence="1 2" key="1">
    <citation type="journal article" date="2018" name="G3 (Bethesda)">
        <title>Phylogenetic and Phylogenomic Definition of Rhizopus Species.</title>
        <authorList>
            <person name="Gryganskyi A.P."/>
            <person name="Golan J."/>
            <person name="Dolatabadi S."/>
            <person name="Mondo S."/>
            <person name="Robb S."/>
            <person name="Idnurm A."/>
            <person name="Muszewska A."/>
            <person name="Steczkiewicz K."/>
            <person name="Masonjones S."/>
            <person name="Liao H.L."/>
            <person name="Gajdeczka M.T."/>
            <person name="Anike F."/>
            <person name="Vuek A."/>
            <person name="Anishchenko I.M."/>
            <person name="Voigt K."/>
            <person name="de Hoog G.S."/>
            <person name="Smith M.E."/>
            <person name="Heitman J."/>
            <person name="Vilgalys R."/>
            <person name="Stajich J.E."/>
        </authorList>
    </citation>
    <scope>NUCLEOTIDE SEQUENCE [LARGE SCALE GENOMIC DNA]</scope>
    <source>
        <strain evidence="1 2">CBS 357.93</strain>
    </source>
</reference>
<accession>A0A367KFK9</accession>
<dbReference type="STRING" id="86630.A0A367KFK9"/>
<dbReference type="PROSITE" id="PS51835">
    <property type="entry name" value="DENN_C9ORF72"/>
    <property type="match status" value="1"/>
</dbReference>
<gene>
    <name evidence="1" type="ORF">CU097_015875</name>
</gene>
<dbReference type="OrthoDB" id="10252077at2759"/>
<dbReference type="GO" id="GO:0006897">
    <property type="term" value="P:endocytosis"/>
    <property type="evidence" value="ECO:0007669"/>
    <property type="project" value="TreeGrafter"/>
</dbReference>